<evidence type="ECO:0000256" key="1">
    <source>
        <dbReference type="ARBA" id="ARBA00009224"/>
    </source>
</evidence>
<dbReference type="Proteomes" id="UP000466442">
    <property type="component" value="Linkage Group LG16"/>
</dbReference>
<comment type="caution">
    <text evidence="4">The sequence shown here is derived from an EMBL/GenBank/DDBJ whole genome shotgun (WGS) entry which is preliminary data.</text>
</comment>
<dbReference type="PANTHER" id="PTHR11001:SF2">
    <property type="entry name" value="MITOCHONDRIAL FISSION PROCESS PROTEIN 1"/>
    <property type="match status" value="1"/>
</dbReference>
<gene>
    <name evidence="4" type="ORF">GE061_008155</name>
</gene>
<dbReference type="AlphaFoldDB" id="A0A8S9WP16"/>
<evidence type="ECO:0000313" key="5">
    <source>
        <dbReference type="Proteomes" id="UP000466442"/>
    </source>
</evidence>
<evidence type="ECO:0000313" key="4">
    <source>
        <dbReference type="EMBL" id="KAF6198407.1"/>
    </source>
</evidence>
<reference evidence="4" key="1">
    <citation type="journal article" date="2021" name="Mol. Ecol. Resour.">
        <title>Apolygus lucorum genome provides insights into omnivorousness and mesophyll feeding.</title>
        <authorList>
            <person name="Liu Y."/>
            <person name="Liu H."/>
            <person name="Wang H."/>
            <person name="Huang T."/>
            <person name="Liu B."/>
            <person name="Yang B."/>
            <person name="Yin L."/>
            <person name="Li B."/>
            <person name="Zhang Y."/>
            <person name="Zhang S."/>
            <person name="Jiang F."/>
            <person name="Zhang X."/>
            <person name="Ren Y."/>
            <person name="Wang B."/>
            <person name="Wang S."/>
            <person name="Lu Y."/>
            <person name="Wu K."/>
            <person name="Fan W."/>
            <person name="Wang G."/>
        </authorList>
    </citation>
    <scope>NUCLEOTIDE SEQUENCE</scope>
    <source>
        <strain evidence="4">12Hb</strain>
    </source>
</reference>
<protein>
    <recommendedName>
        <fullName evidence="2">Mitochondrial fission process protein 1</fullName>
    </recommendedName>
    <alternativeName>
        <fullName evidence="3">Mitochondrial 18 kDa protein</fullName>
    </alternativeName>
</protein>
<proteinExistence type="inferred from homology"/>
<evidence type="ECO:0000256" key="2">
    <source>
        <dbReference type="ARBA" id="ARBA00017835"/>
    </source>
</evidence>
<evidence type="ECO:0000256" key="3">
    <source>
        <dbReference type="ARBA" id="ARBA00029631"/>
    </source>
</evidence>
<sequence length="179" mass="19523">MAKEVCTFTTSVNPVIRLSAHSSMPEGGQDPEVDVFRNTPVRYLGYANEVGEAFRSVIDKKLVWASYGVASLYVLADTVSKAASVWKSEDENTRNKAAIKIGADVLLWQSFASVIIPGFTINRICAGTKYLLKRSPLSKLTSPITVAVGLASIPLIIHPIDRSVDHAMDLAIRPHLKDI</sequence>
<name>A0A8S9WP16_APOLU</name>
<organism evidence="4 5">
    <name type="scientific">Apolygus lucorum</name>
    <name type="common">Small green plant bug</name>
    <name type="synonym">Lygocoris lucorum</name>
    <dbReference type="NCBI Taxonomy" id="248454"/>
    <lineage>
        <taxon>Eukaryota</taxon>
        <taxon>Metazoa</taxon>
        <taxon>Ecdysozoa</taxon>
        <taxon>Arthropoda</taxon>
        <taxon>Hexapoda</taxon>
        <taxon>Insecta</taxon>
        <taxon>Pterygota</taxon>
        <taxon>Neoptera</taxon>
        <taxon>Paraneoptera</taxon>
        <taxon>Hemiptera</taxon>
        <taxon>Heteroptera</taxon>
        <taxon>Panheteroptera</taxon>
        <taxon>Cimicomorpha</taxon>
        <taxon>Miridae</taxon>
        <taxon>Mirini</taxon>
        <taxon>Apolygus</taxon>
    </lineage>
</organism>
<dbReference type="InterPro" id="IPR019560">
    <property type="entry name" value="Mitochondrial_18_kDa_protein"/>
</dbReference>
<dbReference type="EMBL" id="WIXP02000016">
    <property type="protein sequence ID" value="KAF6198407.1"/>
    <property type="molecule type" value="Genomic_DNA"/>
</dbReference>
<comment type="similarity">
    <text evidence="1">Belongs to the MTFP1 family.</text>
</comment>
<dbReference type="OrthoDB" id="424969at2759"/>
<dbReference type="GO" id="GO:0005739">
    <property type="term" value="C:mitochondrion"/>
    <property type="evidence" value="ECO:0007669"/>
    <property type="project" value="TreeGrafter"/>
</dbReference>
<dbReference type="Pfam" id="PF10558">
    <property type="entry name" value="MTP18"/>
    <property type="match status" value="2"/>
</dbReference>
<dbReference type="GO" id="GO:0000266">
    <property type="term" value="P:mitochondrial fission"/>
    <property type="evidence" value="ECO:0007669"/>
    <property type="project" value="TreeGrafter"/>
</dbReference>
<dbReference type="PANTHER" id="PTHR11001">
    <property type="entry name" value="MITOCHONDRIAL FISSION PROCESS PROTEIN 1"/>
    <property type="match status" value="1"/>
</dbReference>
<accession>A0A8S9WP16</accession>
<keyword evidence="5" id="KW-1185">Reference proteome</keyword>